<dbReference type="EMBL" id="CP106737">
    <property type="protein sequence ID" value="UXX81495.1"/>
    <property type="molecule type" value="Genomic_DNA"/>
</dbReference>
<dbReference type="InterPro" id="IPR036271">
    <property type="entry name" value="Tet_transcr_reg_TetR-rel_C_sf"/>
</dbReference>
<accession>A0ABY6D7A5</accession>
<dbReference type="RefSeq" id="WP_263046692.1">
    <property type="nucleotide sequence ID" value="NZ_CP106737.1"/>
</dbReference>
<evidence type="ECO:0000256" key="3">
    <source>
        <dbReference type="ARBA" id="ARBA00023125"/>
    </source>
</evidence>
<dbReference type="Gene3D" id="1.10.357.10">
    <property type="entry name" value="Tetracycline Repressor, domain 2"/>
    <property type="match status" value="1"/>
</dbReference>
<keyword evidence="1" id="KW-0678">Repressor</keyword>
<dbReference type="InterPro" id="IPR001647">
    <property type="entry name" value="HTH_TetR"/>
</dbReference>
<keyword evidence="4" id="KW-0804">Transcription</keyword>
<feature type="DNA-binding region" description="H-T-H motif" evidence="5">
    <location>
        <begin position="45"/>
        <end position="64"/>
    </location>
</feature>
<dbReference type="InterPro" id="IPR050109">
    <property type="entry name" value="HTH-type_TetR-like_transc_reg"/>
</dbReference>
<dbReference type="InterPro" id="IPR009057">
    <property type="entry name" value="Homeodomain-like_sf"/>
</dbReference>
<dbReference type="Proteomes" id="UP001064087">
    <property type="component" value="Plasmid unnamed2"/>
</dbReference>
<feature type="domain" description="HTH tetR-type" evidence="6">
    <location>
        <begin position="22"/>
        <end position="82"/>
    </location>
</feature>
<reference evidence="7" key="1">
    <citation type="submission" date="2022-10" db="EMBL/GenBank/DDBJ databases">
        <title>Roseovarius pelagicus sp. nov., isolated from Arctic seawater.</title>
        <authorList>
            <person name="Hong Y.W."/>
            <person name="Hwang C.Y."/>
        </authorList>
    </citation>
    <scope>NUCLEOTIDE SEQUENCE</scope>
    <source>
        <strain evidence="7">HL-MP18</strain>
        <plasmid evidence="7">unnamed2</plasmid>
    </source>
</reference>
<evidence type="ECO:0000256" key="1">
    <source>
        <dbReference type="ARBA" id="ARBA00022491"/>
    </source>
</evidence>
<geneLocation type="plasmid" evidence="7 8">
    <name>unnamed2</name>
</geneLocation>
<keyword evidence="7" id="KW-0614">Plasmid</keyword>
<keyword evidence="3 5" id="KW-0238">DNA-binding</keyword>
<proteinExistence type="predicted"/>
<protein>
    <submittedName>
        <fullName evidence="7">TetR/AcrR family transcriptional regulator</fullName>
    </submittedName>
</protein>
<evidence type="ECO:0000313" key="8">
    <source>
        <dbReference type="Proteomes" id="UP001064087"/>
    </source>
</evidence>
<evidence type="ECO:0000313" key="7">
    <source>
        <dbReference type="EMBL" id="UXX81495.1"/>
    </source>
</evidence>
<dbReference type="PANTHER" id="PTHR30055">
    <property type="entry name" value="HTH-TYPE TRANSCRIPTIONAL REGULATOR RUTR"/>
    <property type="match status" value="1"/>
</dbReference>
<evidence type="ECO:0000256" key="5">
    <source>
        <dbReference type="PROSITE-ProRule" id="PRU00335"/>
    </source>
</evidence>
<organism evidence="7 8">
    <name type="scientific">Roseovarius pelagicus</name>
    <dbReference type="NCBI Taxonomy" id="2980108"/>
    <lineage>
        <taxon>Bacteria</taxon>
        <taxon>Pseudomonadati</taxon>
        <taxon>Pseudomonadota</taxon>
        <taxon>Alphaproteobacteria</taxon>
        <taxon>Rhodobacterales</taxon>
        <taxon>Roseobacteraceae</taxon>
        <taxon>Roseovarius</taxon>
    </lineage>
</organism>
<dbReference type="Pfam" id="PF00440">
    <property type="entry name" value="TetR_N"/>
    <property type="match status" value="1"/>
</dbReference>
<name>A0ABY6D7A5_9RHOB</name>
<dbReference type="Pfam" id="PF17932">
    <property type="entry name" value="TetR_C_24"/>
    <property type="match status" value="1"/>
</dbReference>
<dbReference type="SUPFAM" id="SSF46689">
    <property type="entry name" value="Homeodomain-like"/>
    <property type="match status" value="1"/>
</dbReference>
<keyword evidence="2" id="KW-0805">Transcription regulation</keyword>
<dbReference type="PROSITE" id="PS50977">
    <property type="entry name" value="HTH_TETR_2"/>
    <property type="match status" value="1"/>
</dbReference>
<evidence type="ECO:0000259" key="6">
    <source>
        <dbReference type="PROSITE" id="PS50977"/>
    </source>
</evidence>
<dbReference type="PRINTS" id="PR00455">
    <property type="entry name" value="HTHTETR"/>
</dbReference>
<evidence type="ECO:0000256" key="2">
    <source>
        <dbReference type="ARBA" id="ARBA00023015"/>
    </source>
</evidence>
<sequence>MIDNTKGSIADRRKARKAENHEAKRNRILDVAGEMFFRQGYANTNLDEIALKLGVKKPFIYYYFKDKLDIFETLCVESSKLTCEAFKANGTTGLSPSERLSLGLNELILRYLQTFAGGALYYKEPSLLAGDAAKIVRENGLLLHADLLDVLEDGRRAGEFHFEDTKLTGLLIGGAIGFMFHWYRPDSKLPPDELADYMVDDLMKIVTSPPATASASRPGQQS</sequence>
<dbReference type="PANTHER" id="PTHR30055:SF175">
    <property type="entry name" value="HTH-TYPE TRANSCRIPTIONAL REPRESSOR KSTR2"/>
    <property type="match status" value="1"/>
</dbReference>
<dbReference type="SUPFAM" id="SSF48498">
    <property type="entry name" value="Tetracyclin repressor-like, C-terminal domain"/>
    <property type="match status" value="1"/>
</dbReference>
<evidence type="ECO:0000256" key="4">
    <source>
        <dbReference type="ARBA" id="ARBA00023163"/>
    </source>
</evidence>
<dbReference type="InterPro" id="IPR041490">
    <property type="entry name" value="KstR2_TetR_C"/>
</dbReference>
<keyword evidence="8" id="KW-1185">Reference proteome</keyword>
<gene>
    <name evidence="7" type="ORF">N7U68_00055</name>
</gene>